<dbReference type="Pfam" id="PF07568">
    <property type="entry name" value="HisKA_2"/>
    <property type="match status" value="1"/>
</dbReference>
<dbReference type="Pfam" id="PF00072">
    <property type="entry name" value="Response_reg"/>
    <property type="match status" value="1"/>
</dbReference>
<dbReference type="InterPro" id="IPR001789">
    <property type="entry name" value="Sig_transdc_resp-reg_receiver"/>
</dbReference>
<evidence type="ECO:0000256" key="3">
    <source>
        <dbReference type="ARBA" id="ARBA00022553"/>
    </source>
</evidence>
<evidence type="ECO:0000313" key="12">
    <source>
        <dbReference type="Proteomes" id="UP000323142"/>
    </source>
</evidence>
<keyword evidence="5" id="KW-0547">Nucleotide-binding</keyword>
<dbReference type="PRINTS" id="PR00344">
    <property type="entry name" value="BCTRLSENSOR"/>
</dbReference>
<evidence type="ECO:0000256" key="4">
    <source>
        <dbReference type="ARBA" id="ARBA00022679"/>
    </source>
</evidence>
<dbReference type="Proteomes" id="UP000323142">
    <property type="component" value="Unassembled WGS sequence"/>
</dbReference>
<dbReference type="InterPro" id="IPR005467">
    <property type="entry name" value="His_kinase_dom"/>
</dbReference>
<dbReference type="PANTHER" id="PTHR41523:SF8">
    <property type="entry name" value="ETHYLENE RESPONSE SENSOR PROTEIN"/>
    <property type="match status" value="1"/>
</dbReference>
<accession>A0A5B2V5D5</accession>
<dbReference type="InterPro" id="IPR011006">
    <property type="entry name" value="CheY-like_superfamily"/>
</dbReference>
<dbReference type="OrthoDB" id="7297573at2"/>
<dbReference type="CDD" id="cd16917">
    <property type="entry name" value="HATPase_UhpB-NarQ-NarX-like"/>
    <property type="match status" value="1"/>
</dbReference>
<dbReference type="CDD" id="cd00156">
    <property type="entry name" value="REC"/>
    <property type="match status" value="1"/>
</dbReference>
<evidence type="ECO:0000256" key="6">
    <source>
        <dbReference type="ARBA" id="ARBA00022777"/>
    </source>
</evidence>
<sequence>MPLARNASSRLSWRRARLMLSRMAAVTRRSAVTAMAAGATSGVRWLDQTPPGTSERAASFPPRTWSNIAPCLACPVQIGRRCRYVNMEACRILVVDDDPDVRTLVRRTLGQEFPCAEIKEAGDEAALAVTLAGWHPDILVTDFDLRWSDGIRIFDRVKAGSPECCTVMFTGTGNEEIAVQAMKHGFDDYVVKRSNQLKRLAASARIALERTRERRNLAESRDLVLKELYHRLHNNLQIVISLLRMTEKAMPDAAARGQLADLARRIQALTALQEEFYRSEDFRRVDFGAYLERLTEGLIGAAGDRLRVVTHVASTILPVDVAVPLGLIANELMTNILKHAFPGDRPGEVLIRLDQEDDAIVLSVQDNGVGRQPPSGETGGGLGTSLMRRLASQIDAEVRVDHADTGTTCRVSLPR</sequence>
<keyword evidence="12" id="KW-1185">Reference proteome</keyword>
<feature type="domain" description="Histidine kinase" evidence="9">
    <location>
        <begin position="227"/>
        <end position="415"/>
    </location>
</feature>
<reference evidence="11 12" key="2">
    <citation type="submission" date="2019-09" db="EMBL/GenBank/DDBJ databases">
        <authorList>
            <person name="Jin C."/>
        </authorList>
    </citation>
    <scope>NUCLEOTIDE SEQUENCE [LARGE SCALE GENOMIC DNA]</scope>
    <source>
        <strain evidence="11 12">BN140002</strain>
    </source>
</reference>
<dbReference type="PROSITE" id="PS50109">
    <property type="entry name" value="HIS_KIN"/>
    <property type="match status" value="1"/>
</dbReference>
<evidence type="ECO:0000256" key="5">
    <source>
        <dbReference type="ARBA" id="ARBA00022741"/>
    </source>
</evidence>
<comment type="caution">
    <text evidence="11">The sequence shown here is derived from an EMBL/GenBank/DDBJ whole genome shotgun (WGS) entry which is preliminary data.</text>
</comment>
<keyword evidence="3 8" id="KW-0597">Phosphoprotein</keyword>
<evidence type="ECO:0000256" key="8">
    <source>
        <dbReference type="PROSITE-ProRule" id="PRU00169"/>
    </source>
</evidence>
<dbReference type="GO" id="GO:0005524">
    <property type="term" value="F:ATP binding"/>
    <property type="evidence" value="ECO:0007669"/>
    <property type="project" value="UniProtKB-KW"/>
</dbReference>
<dbReference type="SUPFAM" id="SSF52172">
    <property type="entry name" value="CheY-like"/>
    <property type="match status" value="1"/>
</dbReference>
<comment type="catalytic activity">
    <reaction evidence="1">
        <text>ATP + protein L-histidine = ADP + protein N-phospho-L-histidine.</text>
        <dbReference type="EC" id="2.7.13.3"/>
    </reaction>
</comment>
<dbReference type="InterPro" id="IPR003594">
    <property type="entry name" value="HATPase_dom"/>
</dbReference>
<dbReference type="SMART" id="SM00448">
    <property type="entry name" value="REC"/>
    <property type="match status" value="1"/>
</dbReference>
<dbReference type="Pfam" id="PF02518">
    <property type="entry name" value="HATPase_c"/>
    <property type="match status" value="1"/>
</dbReference>
<evidence type="ECO:0000313" key="11">
    <source>
        <dbReference type="EMBL" id="KAA2234733.1"/>
    </source>
</evidence>
<evidence type="ECO:0000259" key="10">
    <source>
        <dbReference type="PROSITE" id="PS50110"/>
    </source>
</evidence>
<dbReference type="Gene3D" id="3.30.450.20">
    <property type="entry name" value="PAS domain"/>
    <property type="match status" value="1"/>
</dbReference>
<dbReference type="InterPro" id="IPR036890">
    <property type="entry name" value="HATPase_C_sf"/>
</dbReference>
<dbReference type="EC" id="2.7.13.3" evidence="2"/>
<dbReference type="SMART" id="SM00387">
    <property type="entry name" value="HATPase_c"/>
    <property type="match status" value="1"/>
</dbReference>
<dbReference type="PANTHER" id="PTHR41523">
    <property type="entry name" value="TWO-COMPONENT SYSTEM SENSOR PROTEIN"/>
    <property type="match status" value="1"/>
</dbReference>
<evidence type="ECO:0000256" key="1">
    <source>
        <dbReference type="ARBA" id="ARBA00000085"/>
    </source>
</evidence>
<gene>
    <name evidence="11" type="ORF">F0L46_22950</name>
</gene>
<keyword evidence="7" id="KW-0067">ATP-binding</keyword>
<reference evidence="11 12" key="1">
    <citation type="submission" date="2019-09" db="EMBL/GenBank/DDBJ databases">
        <title>Salinarimonas rosea gen. nov., sp. nov., a new member of the a-2 subgroup of the Proteobacteria.</title>
        <authorList>
            <person name="Liu J."/>
        </authorList>
    </citation>
    <scope>NUCLEOTIDE SEQUENCE [LARGE SCALE GENOMIC DNA]</scope>
    <source>
        <strain evidence="11 12">BN140002</strain>
    </source>
</reference>
<dbReference type="SUPFAM" id="SSF55874">
    <property type="entry name" value="ATPase domain of HSP90 chaperone/DNA topoisomerase II/histidine kinase"/>
    <property type="match status" value="1"/>
</dbReference>
<keyword evidence="4" id="KW-0808">Transferase</keyword>
<evidence type="ECO:0000256" key="2">
    <source>
        <dbReference type="ARBA" id="ARBA00012438"/>
    </source>
</evidence>
<dbReference type="GO" id="GO:0004673">
    <property type="term" value="F:protein histidine kinase activity"/>
    <property type="evidence" value="ECO:0007669"/>
    <property type="project" value="UniProtKB-EC"/>
</dbReference>
<dbReference type="InterPro" id="IPR011495">
    <property type="entry name" value="Sig_transdc_His_kin_sub2_dim/P"/>
</dbReference>
<dbReference type="GO" id="GO:0000160">
    <property type="term" value="P:phosphorelay signal transduction system"/>
    <property type="evidence" value="ECO:0007669"/>
    <property type="project" value="InterPro"/>
</dbReference>
<feature type="domain" description="Response regulatory" evidence="10">
    <location>
        <begin position="91"/>
        <end position="207"/>
    </location>
</feature>
<dbReference type="PROSITE" id="PS50110">
    <property type="entry name" value="RESPONSE_REGULATORY"/>
    <property type="match status" value="1"/>
</dbReference>
<keyword evidence="6" id="KW-0418">Kinase</keyword>
<dbReference type="InterPro" id="IPR004358">
    <property type="entry name" value="Sig_transdc_His_kin-like_C"/>
</dbReference>
<organism evidence="11 12">
    <name type="scientific">Salinarimonas soli</name>
    <dbReference type="NCBI Taxonomy" id="1638099"/>
    <lineage>
        <taxon>Bacteria</taxon>
        <taxon>Pseudomonadati</taxon>
        <taxon>Pseudomonadota</taxon>
        <taxon>Alphaproteobacteria</taxon>
        <taxon>Hyphomicrobiales</taxon>
        <taxon>Salinarimonadaceae</taxon>
        <taxon>Salinarimonas</taxon>
    </lineage>
</organism>
<proteinExistence type="predicted"/>
<dbReference type="Gene3D" id="3.30.565.10">
    <property type="entry name" value="Histidine kinase-like ATPase, C-terminal domain"/>
    <property type="match status" value="1"/>
</dbReference>
<evidence type="ECO:0000259" key="9">
    <source>
        <dbReference type="PROSITE" id="PS50109"/>
    </source>
</evidence>
<dbReference type="Gene3D" id="3.40.50.2300">
    <property type="match status" value="1"/>
</dbReference>
<dbReference type="AlphaFoldDB" id="A0A5B2V5D5"/>
<evidence type="ECO:0000256" key="7">
    <source>
        <dbReference type="ARBA" id="ARBA00022840"/>
    </source>
</evidence>
<feature type="modified residue" description="4-aspartylphosphate" evidence="8">
    <location>
        <position position="142"/>
    </location>
</feature>
<dbReference type="EMBL" id="VUOA01000044">
    <property type="protein sequence ID" value="KAA2234733.1"/>
    <property type="molecule type" value="Genomic_DNA"/>
</dbReference>
<protein>
    <recommendedName>
        <fullName evidence="2">histidine kinase</fullName>
        <ecNumber evidence="2">2.7.13.3</ecNumber>
    </recommendedName>
</protein>
<name>A0A5B2V5D5_9HYPH</name>